<evidence type="ECO:0000256" key="4">
    <source>
        <dbReference type="ARBA" id="ARBA00012173"/>
    </source>
</evidence>
<reference evidence="14" key="1">
    <citation type="submission" date="2017-02" db="EMBL/GenBank/DDBJ databases">
        <authorList>
            <person name="Varghese N."/>
            <person name="Submissions S."/>
        </authorList>
    </citation>
    <scope>NUCLEOTIDE SEQUENCE [LARGE SCALE GENOMIC DNA]</scope>
    <source>
        <strain evidence="14">USBA 833</strain>
    </source>
</reference>
<name>A0A1T4WK28_9CLOT</name>
<dbReference type="Gene3D" id="3.90.700.10">
    <property type="entry name" value="Succinate dehydrogenase/fumarate reductase flavoprotein, catalytic domain"/>
    <property type="match status" value="1"/>
</dbReference>
<dbReference type="PANTHER" id="PTHR42716">
    <property type="entry name" value="L-ASPARTATE OXIDASE"/>
    <property type="match status" value="1"/>
</dbReference>
<keyword evidence="14" id="KW-1185">Reference proteome</keyword>
<dbReference type="InterPro" id="IPR005288">
    <property type="entry name" value="NadB"/>
</dbReference>
<gene>
    <name evidence="13" type="ORF">SAMN05443428_10248</name>
</gene>
<accession>A0A1T4WK28</accession>
<dbReference type="NCBIfam" id="NF004820">
    <property type="entry name" value="PRK06175.1"/>
    <property type="match status" value="1"/>
</dbReference>
<dbReference type="EMBL" id="FUYH01000002">
    <property type="protein sequence ID" value="SKA77680.1"/>
    <property type="molecule type" value="Genomic_DNA"/>
</dbReference>
<comment type="pathway">
    <text evidence="2">Cofactor biosynthesis; NAD(+) biosynthesis; iminoaspartate from L-aspartate (oxidase route): step 1/1.</text>
</comment>
<dbReference type="InterPro" id="IPR003953">
    <property type="entry name" value="FAD-dep_OxRdtase_2_FAD-bd"/>
</dbReference>
<dbReference type="FunFam" id="3.90.700.10:FF:000002">
    <property type="entry name" value="L-aspartate oxidase"/>
    <property type="match status" value="1"/>
</dbReference>
<comment type="catalytic activity">
    <reaction evidence="11">
        <text>L-aspartate + O2 = iminosuccinate + H2O2</text>
        <dbReference type="Rhea" id="RHEA:25876"/>
        <dbReference type="ChEBI" id="CHEBI:15379"/>
        <dbReference type="ChEBI" id="CHEBI:16240"/>
        <dbReference type="ChEBI" id="CHEBI:29991"/>
        <dbReference type="ChEBI" id="CHEBI:77875"/>
        <dbReference type="EC" id="1.4.3.16"/>
    </reaction>
    <physiologicalReaction direction="left-to-right" evidence="11">
        <dbReference type="Rhea" id="RHEA:25877"/>
    </physiologicalReaction>
</comment>
<dbReference type="PRINTS" id="PR00368">
    <property type="entry name" value="FADPNR"/>
</dbReference>
<feature type="domain" description="FAD-dependent oxidoreductase 2 FAD-binding" evidence="12">
    <location>
        <begin position="6"/>
        <end position="368"/>
    </location>
</feature>
<dbReference type="UniPathway" id="UPA00253">
    <property type="reaction ID" value="UER00326"/>
</dbReference>
<evidence type="ECO:0000256" key="8">
    <source>
        <dbReference type="ARBA" id="ARBA00022827"/>
    </source>
</evidence>
<evidence type="ECO:0000256" key="2">
    <source>
        <dbReference type="ARBA" id="ARBA00004950"/>
    </source>
</evidence>
<keyword evidence="6" id="KW-0285">Flavoprotein</keyword>
<proteinExistence type="inferred from homology"/>
<dbReference type="SUPFAM" id="SSF51905">
    <property type="entry name" value="FAD/NAD(P)-binding domain"/>
    <property type="match status" value="1"/>
</dbReference>
<dbReference type="InterPro" id="IPR036188">
    <property type="entry name" value="FAD/NAD-bd_sf"/>
</dbReference>
<dbReference type="Pfam" id="PF00890">
    <property type="entry name" value="FAD_binding_2"/>
    <property type="match status" value="1"/>
</dbReference>
<dbReference type="PANTHER" id="PTHR42716:SF2">
    <property type="entry name" value="L-ASPARTATE OXIDASE, CHLOROPLASTIC"/>
    <property type="match status" value="1"/>
</dbReference>
<evidence type="ECO:0000256" key="9">
    <source>
        <dbReference type="ARBA" id="ARBA00023002"/>
    </source>
</evidence>
<dbReference type="Proteomes" id="UP000190105">
    <property type="component" value="Unassembled WGS sequence"/>
</dbReference>
<evidence type="ECO:0000256" key="10">
    <source>
        <dbReference type="ARBA" id="ARBA00030386"/>
    </source>
</evidence>
<dbReference type="OrthoDB" id="9806724at2"/>
<dbReference type="GO" id="GO:0034628">
    <property type="term" value="P:'de novo' NAD+ biosynthetic process from L-aspartate"/>
    <property type="evidence" value="ECO:0007669"/>
    <property type="project" value="TreeGrafter"/>
</dbReference>
<evidence type="ECO:0000313" key="14">
    <source>
        <dbReference type="Proteomes" id="UP000190105"/>
    </source>
</evidence>
<evidence type="ECO:0000256" key="6">
    <source>
        <dbReference type="ARBA" id="ARBA00022630"/>
    </source>
</evidence>
<keyword evidence="8" id="KW-0274">FAD</keyword>
<dbReference type="InterPro" id="IPR027477">
    <property type="entry name" value="Succ_DH/fumarate_Rdtase_cat_sf"/>
</dbReference>
<dbReference type="Gene3D" id="3.50.50.60">
    <property type="entry name" value="FAD/NAD(P)-binding domain"/>
    <property type="match status" value="1"/>
</dbReference>
<evidence type="ECO:0000256" key="1">
    <source>
        <dbReference type="ARBA" id="ARBA00001974"/>
    </source>
</evidence>
<dbReference type="STRING" id="1147123.SAMN05443428_10248"/>
<comment type="cofactor">
    <cofactor evidence="1">
        <name>FAD</name>
        <dbReference type="ChEBI" id="CHEBI:57692"/>
    </cofactor>
</comment>
<evidence type="ECO:0000256" key="5">
    <source>
        <dbReference type="ARBA" id="ARBA00021901"/>
    </source>
</evidence>
<evidence type="ECO:0000256" key="11">
    <source>
        <dbReference type="ARBA" id="ARBA00048305"/>
    </source>
</evidence>
<evidence type="ECO:0000256" key="7">
    <source>
        <dbReference type="ARBA" id="ARBA00022642"/>
    </source>
</evidence>
<dbReference type="EC" id="1.4.3.16" evidence="4"/>
<evidence type="ECO:0000259" key="12">
    <source>
        <dbReference type="Pfam" id="PF00890"/>
    </source>
</evidence>
<comment type="similarity">
    <text evidence="3">Belongs to the FAD-dependent oxidoreductase 2 family. NadB subfamily.</text>
</comment>
<dbReference type="GO" id="GO:0033765">
    <property type="term" value="F:steroid dehydrogenase activity, acting on the CH-CH group of donors"/>
    <property type="evidence" value="ECO:0007669"/>
    <property type="project" value="UniProtKB-ARBA"/>
</dbReference>
<dbReference type="GO" id="GO:0008734">
    <property type="term" value="F:L-aspartate oxidase activity"/>
    <property type="evidence" value="ECO:0007669"/>
    <property type="project" value="UniProtKB-EC"/>
</dbReference>
<dbReference type="RefSeq" id="WP_078695354.1">
    <property type="nucleotide sequence ID" value="NZ_FUYH01000002.1"/>
</dbReference>
<protein>
    <recommendedName>
        <fullName evidence="5">L-aspartate oxidase</fullName>
        <ecNumber evidence="4">1.4.3.16</ecNumber>
    </recommendedName>
    <alternativeName>
        <fullName evidence="10">Quinolinate synthase B</fullName>
    </alternativeName>
</protein>
<keyword evidence="9" id="KW-0560">Oxidoreductase</keyword>
<organism evidence="13 14">
    <name type="scientific">Caloramator quimbayensis</name>
    <dbReference type="NCBI Taxonomy" id="1147123"/>
    <lineage>
        <taxon>Bacteria</taxon>
        <taxon>Bacillati</taxon>
        <taxon>Bacillota</taxon>
        <taxon>Clostridia</taxon>
        <taxon>Eubacteriales</taxon>
        <taxon>Clostridiaceae</taxon>
        <taxon>Caloramator</taxon>
    </lineage>
</organism>
<evidence type="ECO:0000256" key="3">
    <source>
        <dbReference type="ARBA" id="ARBA00008562"/>
    </source>
</evidence>
<keyword evidence="7" id="KW-0662">Pyridine nucleotide biosynthesis</keyword>
<sequence>MDIECDVLIVGTGIAGLYSALNLRDDLNIALISKGDITKTNTYLAQGGIATAKDEHDKPSFIEDTLRAGNYKNDLTAVRVLVDESIENIKKLIELGVDFDKSKDNLLYTREGAHSTNRIVHHKDYTGKEVADSLIEKVLKRKNIKIYKNFYLCDLITQNNRCLGGIFIKESKQLNIFSKFTILATGGIGGLFKNSTNQRILTGDGLSIAVKNNIKLKDIQYIQFHPTAFYESTNERRFLISESVRGEGAHLLNSKGERFVDELLPRDEVSSKIYSEMKKTNSSNVYLSLSHLNSSYIKQRFPKIYSECLKRGIDITKDSIPVAPAQHYFMGGIEVDLYSKTSMENLFAAGEVSCSGVHGENRLASNSLLEGLVFSRRAADYINNLSDKTPLKKVSPKIITDFEMVKRENLKIAIDLIKEKRWDLKDELISY</sequence>
<dbReference type="AlphaFoldDB" id="A0A1T4WK28"/>
<evidence type="ECO:0000313" key="13">
    <source>
        <dbReference type="EMBL" id="SKA77680.1"/>
    </source>
</evidence>
<dbReference type="SUPFAM" id="SSF56425">
    <property type="entry name" value="Succinate dehydrogenase/fumarate reductase flavoprotein, catalytic domain"/>
    <property type="match status" value="1"/>
</dbReference>